<dbReference type="EMBL" id="VICG01000003">
    <property type="protein sequence ID" value="KAA8573900.1"/>
    <property type="molecule type" value="Genomic_DNA"/>
</dbReference>
<name>A0A5M9JZ16_MONFR</name>
<proteinExistence type="predicted"/>
<reference evidence="1 2" key="1">
    <citation type="submission" date="2019-06" db="EMBL/GenBank/DDBJ databases">
        <title>Genome Sequence of the Brown Rot Fungal Pathogen Monilinia fructicola.</title>
        <authorList>
            <person name="De Miccolis Angelini R.M."/>
            <person name="Landi L."/>
            <person name="Abate D."/>
            <person name="Pollastro S."/>
            <person name="Romanazzi G."/>
            <person name="Faretra F."/>
        </authorList>
    </citation>
    <scope>NUCLEOTIDE SEQUENCE [LARGE SCALE GENOMIC DNA]</scope>
    <source>
        <strain evidence="1 2">Mfrc123</strain>
    </source>
</reference>
<organism evidence="1 2">
    <name type="scientific">Monilinia fructicola</name>
    <name type="common">Brown rot fungus</name>
    <name type="synonym">Ciboria fructicola</name>
    <dbReference type="NCBI Taxonomy" id="38448"/>
    <lineage>
        <taxon>Eukaryota</taxon>
        <taxon>Fungi</taxon>
        <taxon>Dikarya</taxon>
        <taxon>Ascomycota</taxon>
        <taxon>Pezizomycotina</taxon>
        <taxon>Leotiomycetes</taxon>
        <taxon>Helotiales</taxon>
        <taxon>Sclerotiniaceae</taxon>
        <taxon>Monilinia</taxon>
    </lineage>
</organism>
<gene>
    <name evidence="1" type="ORF">EYC84_005445</name>
</gene>
<dbReference type="AlphaFoldDB" id="A0A5M9JZ16"/>
<sequence>MLYPFHSQLVNFSIRQRWANKNENFHQIHKFYLSHHHSSPVISLSPPSSVKGFIHLSEQTHLPSPHTSQSRSVFVWHPSYIFTGSTVPPEQADIWAYIDSLSIIRRRSSASELRLV</sequence>
<dbReference type="Proteomes" id="UP000322873">
    <property type="component" value="Unassembled WGS sequence"/>
</dbReference>
<evidence type="ECO:0000313" key="1">
    <source>
        <dbReference type="EMBL" id="KAA8573900.1"/>
    </source>
</evidence>
<accession>A0A5M9JZ16</accession>
<evidence type="ECO:0000313" key="2">
    <source>
        <dbReference type="Proteomes" id="UP000322873"/>
    </source>
</evidence>
<comment type="caution">
    <text evidence="1">The sequence shown here is derived from an EMBL/GenBank/DDBJ whole genome shotgun (WGS) entry which is preliminary data.</text>
</comment>
<protein>
    <submittedName>
        <fullName evidence="1">Uncharacterized protein</fullName>
    </submittedName>
</protein>
<keyword evidence="2" id="KW-1185">Reference proteome</keyword>